<evidence type="ECO:0000256" key="6">
    <source>
        <dbReference type="PROSITE-ProRule" id="PRU00221"/>
    </source>
</evidence>
<accession>A0A2U1PG16</accession>
<dbReference type="PROSITE" id="PS50294">
    <property type="entry name" value="WD_REPEATS_REGION"/>
    <property type="match status" value="1"/>
</dbReference>
<dbReference type="InterPro" id="IPR019775">
    <property type="entry name" value="WD40_repeat_CS"/>
</dbReference>
<keyword evidence="4" id="KW-0677">Repeat</keyword>
<dbReference type="Pfam" id="PF02458">
    <property type="entry name" value="Transferase"/>
    <property type="match status" value="1"/>
</dbReference>
<evidence type="ECO:0000256" key="7">
    <source>
        <dbReference type="SAM" id="MobiDB-lite"/>
    </source>
</evidence>
<keyword evidence="5" id="KW-0012">Acyltransferase</keyword>
<dbReference type="PANTHER" id="PTHR31623:SF55">
    <property type="entry name" value="VINORINE SYNTHASE"/>
    <property type="match status" value="1"/>
</dbReference>
<dbReference type="AlphaFoldDB" id="A0A2U1PG16"/>
<protein>
    <submittedName>
        <fullName evidence="8">Transferase, Chloramphenicol acetyltransferase-like domain protein</fullName>
    </submittedName>
</protein>
<feature type="region of interest" description="Disordered" evidence="7">
    <location>
        <begin position="1"/>
        <end position="28"/>
    </location>
</feature>
<evidence type="ECO:0000256" key="1">
    <source>
        <dbReference type="ARBA" id="ARBA00009861"/>
    </source>
</evidence>
<comment type="similarity">
    <text evidence="1">Belongs to the plant acyltransferase family.</text>
</comment>
<dbReference type="InterPro" id="IPR023213">
    <property type="entry name" value="CAT-like_dom_sf"/>
</dbReference>
<sequence length="857" mass="95833">MTDQTIIDNNSSSSQQQQTVTNHHENEINNNESVIKKDILEDPETFSCVLQPCLSSSSNEDDRNYVGIRRILLFRKAQSGVLRRKLMAMFGAKLFGAFWGNERYCSQLTATAHSYFCQLCLAQSFLELFGAMSGKLIFSMLLYEAVSVSNELWLLTLLLTATFAKHSHISPYHLRKESHENEDWRCNGKGYVAYRNFINRPDNWMNSQVPSRGSTPGTSGRWLSSPSQLSMALEMESWTGSRDLRESQTLSRTVSLGANLSDIELPGRKPEPAYSFVGMHCIFDECKSMVTVIKFGHMSSDILAYGATDGTITVCTVSDPPSVTNKFIGHSKDVTDFDFSLNNQYIASSSLDKTVRVWDIPNGLCIRVIYGVTSQLCIRFHPICHLSFTSIICSIGFGTGFMNGSTNEKNIKKVDLEIISKESIKPASPTPRHLRTFKLSIIDQFTGDVYIPMILFLPNTNKASVTDVVTKRSIHLKEALSEILTQFYPVAGKVMDNLHIECNDEGVYYMEARVNQTLKDFLCDPDDHKVRELMPESPRTEESSVRNFVLGVQVSIFSCGGIGLCLSASHKIFDGHTYFMFLKAWAEVARGSQQTISPTFMASEIFPNNPSLEYSVPSKLLSTKMFSTKRFLFDSTALALLKAQPVTYSSSSRAPTRMEATTAVIWKAAAHAASTVRPFSPQSPYAMLSVVNFRNRALPPIPNENIGNLFDLAGAICFPESKPDLPTLMGLLRESIAKINSDHIESMKGKKGHETFNEILRNLNHLANVTQEGDCMIASSLLNSGMYELDFGWGKPIWFYTMNMGLCRFLHLNDTLKGDGVEAIVTLSPEEMEIFERDPELLSYATLNSSPLQFLNH</sequence>
<dbReference type="EMBL" id="PKPP01001199">
    <property type="protein sequence ID" value="PWA84718.1"/>
    <property type="molecule type" value="Genomic_DNA"/>
</dbReference>
<dbReference type="Proteomes" id="UP000245207">
    <property type="component" value="Unassembled WGS sequence"/>
</dbReference>
<evidence type="ECO:0000313" key="8">
    <source>
        <dbReference type="EMBL" id="PWA84718.1"/>
    </source>
</evidence>
<evidence type="ECO:0000256" key="4">
    <source>
        <dbReference type="ARBA" id="ARBA00022737"/>
    </source>
</evidence>
<comment type="caution">
    <text evidence="8">The sequence shown here is derived from an EMBL/GenBank/DDBJ whole genome shotgun (WGS) entry which is preliminary data.</text>
</comment>
<dbReference type="Gene3D" id="3.30.559.10">
    <property type="entry name" value="Chloramphenicol acetyltransferase-like domain"/>
    <property type="match status" value="2"/>
</dbReference>
<evidence type="ECO:0000256" key="2">
    <source>
        <dbReference type="ARBA" id="ARBA00022574"/>
    </source>
</evidence>
<evidence type="ECO:0000256" key="5">
    <source>
        <dbReference type="ARBA" id="ARBA00023315"/>
    </source>
</evidence>
<dbReference type="PROSITE" id="PS50082">
    <property type="entry name" value="WD_REPEATS_2"/>
    <property type="match status" value="1"/>
</dbReference>
<dbReference type="PANTHER" id="PTHR31623">
    <property type="entry name" value="F21J9.9"/>
    <property type="match status" value="1"/>
</dbReference>
<keyword evidence="9" id="KW-1185">Reference proteome</keyword>
<dbReference type="InterPro" id="IPR036322">
    <property type="entry name" value="WD40_repeat_dom_sf"/>
</dbReference>
<feature type="repeat" description="WD" evidence="6">
    <location>
        <begin position="327"/>
        <end position="368"/>
    </location>
</feature>
<reference evidence="8 9" key="1">
    <citation type="journal article" date="2018" name="Mol. Plant">
        <title>The genome of Artemisia annua provides insight into the evolution of Asteraceae family and artemisinin biosynthesis.</title>
        <authorList>
            <person name="Shen Q."/>
            <person name="Zhang L."/>
            <person name="Liao Z."/>
            <person name="Wang S."/>
            <person name="Yan T."/>
            <person name="Shi P."/>
            <person name="Liu M."/>
            <person name="Fu X."/>
            <person name="Pan Q."/>
            <person name="Wang Y."/>
            <person name="Lv Z."/>
            <person name="Lu X."/>
            <person name="Zhang F."/>
            <person name="Jiang W."/>
            <person name="Ma Y."/>
            <person name="Chen M."/>
            <person name="Hao X."/>
            <person name="Li L."/>
            <person name="Tang Y."/>
            <person name="Lv G."/>
            <person name="Zhou Y."/>
            <person name="Sun X."/>
            <person name="Brodelius P.E."/>
            <person name="Rose J.K.C."/>
            <person name="Tang K."/>
        </authorList>
    </citation>
    <scope>NUCLEOTIDE SEQUENCE [LARGE SCALE GENOMIC DNA]</scope>
    <source>
        <strain evidence="9">cv. Huhao1</strain>
        <tissue evidence="8">Leaf</tissue>
    </source>
</reference>
<proteinExistence type="inferred from homology"/>
<dbReference type="SMART" id="SM00320">
    <property type="entry name" value="WD40"/>
    <property type="match status" value="2"/>
</dbReference>
<dbReference type="OrthoDB" id="1932312at2759"/>
<dbReference type="SUPFAM" id="SSF50978">
    <property type="entry name" value="WD40 repeat-like"/>
    <property type="match status" value="1"/>
</dbReference>
<dbReference type="Gene3D" id="2.130.10.10">
    <property type="entry name" value="YVTN repeat-like/Quinoprotein amine dehydrogenase"/>
    <property type="match status" value="1"/>
</dbReference>
<keyword evidence="3 8" id="KW-0808">Transferase</keyword>
<evidence type="ECO:0000256" key="3">
    <source>
        <dbReference type="ARBA" id="ARBA00022679"/>
    </source>
</evidence>
<feature type="compositionally biased region" description="Polar residues" evidence="7">
    <location>
        <begin position="1"/>
        <end position="10"/>
    </location>
</feature>
<gene>
    <name evidence="8" type="ORF">CTI12_AA124920</name>
</gene>
<dbReference type="Pfam" id="PF00400">
    <property type="entry name" value="WD40"/>
    <property type="match status" value="1"/>
</dbReference>
<dbReference type="GO" id="GO:0016746">
    <property type="term" value="F:acyltransferase activity"/>
    <property type="evidence" value="ECO:0007669"/>
    <property type="project" value="UniProtKB-KW"/>
</dbReference>
<dbReference type="InterPro" id="IPR015943">
    <property type="entry name" value="WD40/YVTN_repeat-like_dom_sf"/>
</dbReference>
<dbReference type="InterPro" id="IPR001680">
    <property type="entry name" value="WD40_rpt"/>
</dbReference>
<name>A0A2U1PG16_ARTAN</name>
<dbReference type="PROSITE" id="PS00678">
    <property type="entry name" value="WD_REPEATS_1"/>
    <property type="match status" value="1"/>
</dbReference>
<dbReference type="STRING" id="35608.A0A2U1PG16"/>
<evidence type="ECO:0000313" key="9">
    <source>
        <dbReference type="Proteomes" id="UP000245207"/>
    </source>
</evidence>
<keyword evidence="2 6" id="KW-0853">WD repeat</keyword>
<organism evidence="8 9">
    <name type="scientific">Artemisia annua</name>
    <name type="common">Sweet wormwood</name>
    <dbReference type="NCBI Taxonomy" id="35608"/>
    <lineage>
        <taxon>Eukaryota</taxon>
        <taxon>Viridiplantae</taxon>
        <taxon>Streptophyta</taxon>
        <taxon>Embryophyta</taxon>
        <taxon>Tracheophyta</taxon>
        <taxon>Spermatophyta</taxon>
        <taxon>Magnoliopsida</taxon>
        <taxon>eudicotyledons</taxon>
        <taxon>Gunneridae</taxon>
        <taxon>Pentapetalae</taxon>
        <taxon>asterids</taxon>
        <taxon>campanulids</taxon>
        <taxon>Asterales</taxon>
        <taxon>Asteraceae</taxon>
        <taxon>Asteroideae</taxon>
        <taxon>Anthemideae</taxon>
        <taxon>Artemisiinae</taxon>
        <taxon>Artemisia</taxon>
    </lineage>
</organism>